<dbReference type="Proteomes" id="UP001519460">
    <property type="component" value="Unassembled WGS sequence"/>
</dbReference>
<dbReference type="EMBL" id="JACVVK020000592">
    <property type="protein sequence ID" value="KAK7464016.1"/>
    <property type="molecule type" value="Genomic_DNA"/>
</dbReference>
<name>A0ABD0J797_9CAEN</name>
<reference evidence="2 3" key="1">
    <citation type="journal article" date="2023" name="Sci. Data">
        <title>Genome assembly of the Korean intertidal mud-creeper Batillaria attramentaria.</title>
        <authorList>
            <person name="Patra A.K."/>
            <person name="Ho P.T."/>
            <person name="Jun S."/>
            <person name="Lee S.J."/>
            <person name="Kim Y."/>
            <person name="Won Y.J."/>
        </authorList>
    </citation>
    <scope>NUCLEOTIDE SEQUENCE [LARGE SCALE GENOMIC DNA]</scope>
    <source>
        <strain evidence="2">Wonlab-2016</strain>
    </source>
</reference>
<sequence length="97" mass="10964">MDYARNATASVTNDRVDSDLRRHQAVPHTPIRQAPSVTLEIRRQQAYNAKVRVASRIRFVLGKAKFGYDVKICVWCGALRGCLLLTLLVPQSHECEL</sequence>
<evidence type="ECO:0000313" key="2">
    <source>
        <dbReference type="EMBL" id="KAK7464016.1"/>
    </source>
</evidence>
<proteinExistence type="predicted"/>
<protein>
    <submittedName>
        <fullName evidence="2">Uncharacterized protein</fullName>
    </submittedName>
</protein>
<organism evidence="2 3">
    <name type="scientific">Batillaria attramentaria</name>
    <dbReference type="NCBI Taxonomy" id="370345"/>
    <lineage>
        <taxon>Eukaryota</taxon>
        <taxon>Metazoa</taxon>
        <taxon>Spiralia</taxon>
        <taxon>Lophotrochozoa</taxon>
        <taxon>Mollusca</taxon>
        <taxon>Gastropoda</taxon>
        <taxon>Caenogastropoda</taxon>
        <taxon>Sorbeoconcha</taxon>
        <taxon>Cerithioidea</taxon>
        <taxon>Batillariidae</taxon>
        <taxon>Batillaria</taxon>
    </lineage>
</organism>
<accession>A0ABD0J797</accession>
<feature type="region of interest" description="Disordered" evidence="1">
    <location>
        <begin position="1"/>
        <end position="23"/>
    </location>
</feature>
<evidence type="ECO:0000313" key="3">
    <source>
        <dbReference type="Proteomes" id="UP001519460"/>
    </source>
</evidence>
<evidence type="ECO:0000256" key="1">
    <source>
        <dbReference type="SAM" id="MobiDB-lite"/>
    </source>
</evidence>
<comment type="caution">
    <text evidence="2">The sequence shown here is derived from an EMBL/GenBank/DDBJ whole genome shotgun (WGS) entry which is preliminary data.</text>
</comment>
<keyword evidence="3" id="KW-1185">Reference proteome</keyword>
<dbReference type="AlphaFoldDB" id="A0ABD0J797"/>
<gene>
    <name evidence="2" type="ORF">BaRGS_00037980</name>
</gene>